<accession>A0ACC0FPK3</accession>
<proteinExistence type="predicted"/>
<dbReference type="Proteomes" id="UP001060215">
    <property type="component" value="Chromosome 13"/>
</dbReference>
<protein>
    <submittedName>
        <fullName evidence="1">Uncharacterized protein</fullName>
    </submittedName>
</protein>
<keyword evidence="2" id="KW-1185">Reference proteome</keyword>
<organism evidence="1 2">
    <name type="scientific">Camellia lanceoleosa</name>
    <dbReference type="NCBI Taxonomy" id="1840588"/>
    <lineage>
        <taxon>Eukaryota</taxon>
        <taxon>Viridiplantae</taxon>
        <taxon>Streptophyta</taxon>
        <taxon>Embryophyta</taxon>
        <taxon>Tracheophyta</taxon>
        <taxon>Spermatophyta</taxon>
        <taxon>Magnoliopsida</taxon>
        <taxon>eudicotyledons</taxon>
        <taxon>Gunneridae</taxon>
        <taxon>Pentapetalae</taxon>
        <taxon>asterids</taxon>
        <taxon>Ericales</taxon>
        <taxon>Theaceae</taxon>
        <taxon>Camellia</taxon>
    </lineage>
</organism>
<comment type="caution">
    <text evidence="1">The sequence shown here is derived from an EMBL/GenBank/DDBJ whole genome shotgun (WGS) entry which is preliminary data.</text>
</comment>
<name>A0ACC0FPK3_9ERIC</name>
<evidence type="ECO:0000313" key="2">
    <source>
        <dbReference type="Proteomes" id="UP001060215"/>
    </source>
</evidence>
<sequence length="393" mass="44072">MSTTIHNDLTIDDDNVVEVGRGNSGPWPQANEAFFITLMDEEMKTKNSKITGTFTKQAWNRLRDQMNAKTKYQYNAHQLRNKYNQLRIMFNKFTSLLKHTGVGWNSQRLTITAPDDVNSHAKRFRKKGMVYYHELSRILGDTSATSKLAFPSTKSPSESSASSNPEFKVKNEELDALQIDSDNDNGDGQGKGKGKGNGKCKGKSKMGGKKSKKMSSFQVNISKALKEMSENRERKVDLMEKRFTSASITNVGDGSGSIESGSTPSRSLLKECMALLHAMEEIHAPAYTKAVNKLASDPIIREVFVDMPARMGRWVDIKLKVVLECISTGKLSITSLEQCYCIVIPSIFLYHCIVNIAWEALSTLFYITALSTLHCKLFDKMCQYVWIIDTVLV</sequence>
<reference evidence="1 2" key="1">
    <citation type="journal article" date="2022" name="Plant J.">
        <title>Chromosome-level genome of Camellia lanceoleosa provides a valuable resource for understanding genome evolution and self-incompatibility.</title>
        <authorList>
            <person name="Gong W."/>
            <person name="Xiao S."/>
            <person name="Wang L."/>
            <person name="Liao Z."/>
            <person name="Chang Y."/>
            <person name="Mo W."/>
            <person name="Hu G."/>
            <person name="Li W."/>
            <person name="Zhao G."/>
            <person name="Zhu H."/>
            <person name="Hu X."/>
            <person name="Ji K."/>
            <person name="Xiang X."/>
            <person name="Song Q."/>
            <person name="Yuan D."/>
            <person name="Jin S."/>
            <person name="Zhang L."/>
        </authorList>
    </citation>
    <scope>NUCLEOTIDE SEQUENCE [LARGE SCALE GENOMIC DNA]</scope>
    <source>
        <strain evidence="1">SQ_2022a</strain>
    </source>
</reference>
<dbReference type="EMBL" id="CM045770">
    <property type="protein sequence ID" value="KAI7990464.1"/>
    <property type="molecule type" value="Genomic_DNA"/>
</dbReference>
<evidence type="ECO:0000313" key="1">
    <source>
        <dbReference type="EMBL" id="KAI7990464.1"/>
    </source>
</evidence>
<gene>
    <name evidence="1" type="ORF">LOK49_LG12G02104</name>
</gene>